<evidence type="ECO:0000313" key="4">
    <source>
        <dbReference type="EMBL" id="VEB07471.1"/>
    </source>
</evidence>
<dbReference type="InterPro" id="IPR036264">
    <property type="entry name" value="Bact_exopeptidase_dim_dom"/>
</dbReference>
<organism evidence="4 5">
    <name type="scientific">Klebsiella pneumoniae</name>
    <dbReference type="NCBI Taxonomy" id="573"/>
    <lineage>
        <taxon>Bacteria</taxon>
        <taxon>Pseudomonadati</taxon>
        <taxon>Pseudomonadota</taxon>
        <taxon>Gammaproteobacteria</taxon>
        <taxon>Enterobacterales</taxon>
        <taxon>Enterobacteriaceae</taxon>
        <taxon>Klebsiella/Raoultella group</taxon>
        <taxon>Klebsiella</taxon>
        <taxon>Klebsiella pneumoniae complex</taxon>
    </lineage>
</organism>
<dbReference type="InterPro" id="IPR011650">
    <property type="entry name" value="Peptidase_M20_dimer"/>
</dbReference>
<accession>A0A3S4HGJ7</accession>
<sequence length="62" mass="6461">MDARWAYTVDGGGVGELEFENFNAASVTIKIVGNNVHPGTAKGVMVNALVAGRAHSCRSTGR</sequence>
<dbReference type="Gene3D" id="3.40.630.10">
    <property type="entry name" value="Zn peptidases"/>
    <property type="match status" value="1"/>
</dbReference>
<evidence type="ECO:0000313" key="5">
    <source>
        <dbReference type="Proteomes" id="UP000282433"/>
    </source>
</evidence>
<dbReference type="GO" id="GO:0005829">
    <property type="term" value="C:cytosol"/>
    <property type="evidence" value="ECO:0007669"/>
    <property type="project" value="TreeGrafter"/>
</dbReference>
<dbReference type="PANTHER" id="PTHR42994">
    <property type="entry name" value="PEPTIDASE T"/>
    <property type="match status" value="1"/>
</dbReference>
<gene>
    <name evidence="4" type="primary">pepT_2</name>
    <name evidence="4" type="ORF">NCTC13635_06809</name>
</gene>
<name>A0A3S4HGJ7_KLEPN</name>
<evidence type="ECO:0000259" key="3">
    <source>
        <dbReference type="Pfam" id="PF07687"/>
    </source>
</evidence>
<protein>
    <submittedName>
        <fullName evidence="4">Tripeptide aminopeptidase</fullName>
        <ecNumber evidence="4">3.4.11.4</ecNumber>
    </submittedName>
</protein>
<dbReference type="PANTHER" id="PTHR42994:SF1">
    <property type="entry name" value="PEPTIDASE T"/>
    <property type="match status" value="1"/>
</dbReference>
<dbReference type="EC" id="3.4.11.4" evidence="4"/>
<proteinExistence type="predicted"/>
<keyword evidence="2" id="KW-0862">Zinc</keyword>
<evidence type="ECO:0000256" key="1">
    <source>
        <dbReference type="ARBA" id="ARBA00001947"/>
    </source>
</evidence>
<dbReference type="EMBL" id="LR134162">
    <property type="protein sequence ID" value="VEB07471.1"/>
    <property type="molecule type" value="Genomic_DNA"/>
</dbReference>
<dbReference type="Pfam" id="PF07687">
    <property type="entry name" value="M20_dimer"/>
    <property type="match status" value="1"/>
</dbReference>
<dbReference type="GO" id="GO:0045148">
    <property type="term" value="F:tripeptide aminopeptidase activity"/>
    <property type="evidence" value="ECO:0007669"/>
    <property type="project" value="UniProtKB-EC"/>
</dbReference>
<feature type="domain" description="Peptidase M20 dimerisation" evidence="3">
    <location>
        <begin position="20"/>
        <end position="50"/>
    </location>
</feature>
<keyword evidence="4" id="KW-0031">Aminopeptidase</keyword>
<keyword evidence="4" id="KW-0378">Hydrolase</keyword>
<dbReference type="AlphaFoldDB" id="A0A3S4HGJ7"/>
<dbReference type="Gene3D" id="3.30.70.360">
    <property type="match status" value="1"/>
</dbReference>
<comment type="cofactor">
    <cofactor evidence="1">
        <name>Zn(2+)</name>
        <dbReference type="ChEBI" id="CHEBI:29105"/>
    </cofactor>
</comment>
<dbReference type="Proteomes" id="UP000282433">
    <property type="component" value="Chromosome"/>
</dbReference>
<keyword evidence="4" id="KW-0645">Protease</keyword>
<dbReference type="SUPFAM" id="SSF55031">
    <property type="entry name" value="Bacterial exopeptidase dimerisation domain"/>
    <property type="match status" value="1"/>
</dbReference>
<reference evidence="4 5" key="1">
    <citation type="submission" date="2018-12" db="EMBL/GenBank/DDBJ databases">
        <authorList>
            <consortium name="Pathogen Informatics"/>
        </authorList>
    </citation>
    <scope>NUCLEOTIDE SEQUENCE [LARGE SCALE GENOMIC DNA]</scope>
    <source>
        <strain evidence="4 5">NCTC13635</strain>
    </source>
</reference>
<evidence type="ECO:0000256" key="2">
    <source>
        <dbReference type="ARBA" id="ARBA00022833"/>
    </source>
</evidence>